<dbReference type="OrthoDB" id="4021778at2759"/>
<sequence length="457" mass="51430">MVPSSISAARRNAIRSSIELVIRRGLLSRSTRTSFILAFIYVVLPKLIRRSFSLARKGKVKEIPRNALHTIIRGLHHSGFPVFIGRMVATLNILSPIVKSILVTSKVPLSKSTLTFLTTFIASSLSSLINFPSFQKRSVTYDRYYTLDMTLVLATRALDTLVSTYAPQILKHYHYSGLTSLSTYGDALLFIVSSYFIMDTWFSRPERLTPGYRNWISASSHMDEELVTAFRQFRCGELHYIKPGEKAEKQDSNYMILQDYCKSKGMNPSDGDLSLPGVIPCRVLHGFSTDSCIKHVLIKFGKSFTLAFNLYGTLNLIMFLIRRGSPKKYLLNTIRSSVFLGSFTALDWLFLCSFRKLSYYFTNVSNDFWECASPNLGSMACGFSIFVESPHRRKELSLYVAPKAIGTFLSAEPTERNLRLETLAFSLSFGLLVAYARADVNRVRGLVGGALGAIFRN</sequence>
<dbReference type="GeneID" id="4838818"/>
<evidence type="ECO:0000313" key="1">
    <source>
        <dbReference type="EMBL" id="ABN66343.2"/>
    </source>
</evidence>
<dbReference type="EMBL" id="CP000498">
    <property type="protein sequence ID" value="ABN66343.2"/>
    <property type="molecule type" value="Genomic_DNA"/>
</dbReference>
<dbReference type="AlphaFoldDB" id="A3LT40"/>
<keyword evidence="2" id="KW-1185">Reference proteome</keyword>
<gene>
    <name evidence="1" type="ORF">PICST_59330</name>
</gene>
<reference evidence="1 2" key="1">
    <citation type="journal article" date="2007" name="Nat. Biotechnol.">
        <title>Genome sequence of the lignocellulose-bioconverting and xylose-fermenting yeast Pichia stipitis.</title>
        <authorList>
            <person name="Jeffries T.W."/>
            <person name="Grigoriev I.V."/>
            <person name="Grimwood J."/>
            <person name="Laplaza J.M."/>
            <person name="Aerts A."/>
            <person name="Salamov A."/>
            <person name="Schmutz J."/>
            <person name="Lindquist E."/>
            <person name="Dehal P."/>
            <person name="Shapiro H."/>
            <person name="Jin Y.S."/>
            <person name="Passoth V."/>
            <person name="Richardson P.M."/>
        </authorList>
    </citation>
    <scope>NUCLEOTIDE SEQUENCE [LARGE SCALE GENOMIC DNA]</scope>
    <source>
        <strain evidence="2">ATCC 58785 / CBS 6054 / NBRC 10063 / NRRL Y-11545</strain>
    </source>
</reference>
<dbReference type="InParanoid" id="A3LT40"/>
<dbReference type="Proteomes" id="UP000002258">
    <property type="component" value="Chromosome 4"/>
</dbReference>
<protein>
    <recommendedName>
        <fullName evidence="3">Transmembrane protein 135 N-terminal domain-containing protein</fullName>
    </recommendedName>
</protein>
<organism evidence="1 2">
    <name type="scientific">Scheffersomyces stipitis (strain ATCC 58785 / CBS 6054 / NBRC 10063 / NRRL Y-11545)</name>
    <name type="common">Yeast</name>
    <name type="synonym">Pichia stipitis</name>
    <dbReference type="NCBI Taxonomy" id="322104"/>
    <lineage>
        <taxon>Eukaryota</taxon>
        <taxon>Fungi</taxon>
        <taxon>Dikarya</taxon>
        <taxon>Ascomycota</taxon>
        <taxon>Saccharomycotina</taxon>
        <taxon>Pichiomycetes</taxon>
        <taxon>Debaryomycetaceae</taxon>
        <taxon>Scheffersomyces</taxon>
    </lineage>
</organism>
<dbReference type="OMA" id="FSWFYEP"/>
<dbReference type="PANTHER" id="PTHR12459:SF15">
    <property type="entry name" value="TRANSMEMBRANE PROTEIN 135"/>
    <property type="match status" value="1"/>
</dbReference>
<dbReference type="eggNOG" id="KOG1398">
    <property type="taxonomic scope" value="Eukaryota"/>
</dbReference>
<dbReference type="KEGG" id="pic:PICST_59330"/>
<evidence type="ECO:0000313" key="2">
    <source>
        <dbReference type="Proteomes" id="UP000002258"/>
    </source>
</evidence>
<dbReference type="HOGENOM" id="CLU_012946_0_0_1"/>
<proteinExistence type="predicted"/>
<dbReference type="InterPro" id="IPR026749">
    <property type="entry name" value="Tmem135"/>
</dbReference>
<dbReference type="RefSeq" id="XP_001384372.2">
    <property type="nucleotide sequence ID" value="XM_001384335.1"/>
</dbReference>
<name>A3LT40_PICST</name>
<evidence type="ECO:0008006" key="3">
    <source>
        <dbReference type="Google" id="ProtNLM"/>
    </source>
</evidence>
<dbReference type="PANTHER" id="PTHR12459">
    <property type="entry name" value="TRANSMEMBRANE PROTEIN 135-RELATED"/>
    <property type="match status" value="1"/>
</dbReference>
<accession>A3LT40</accession>